<organism evidence="2 3">
    <name type="scientific">Methylorubrum populi</name>
    <dbReference type="NCBI Taxonomy" id="223967"/>
    <lineage>
        <taxon>Bacteria</taxon>
        <taxon>Pseudomonadati</taxon>
        <taxon>Pseudomonadota</taxon>
        <taxon>Alphaproteobacteria</taxon>
        <taxon>Hyphomicrobiales</taxon>
        <taxon>Methylobacteriaceae</taxon>
        <taxon>Methylorubrum</taxon>
    </lineage>
</organism>
<reference evidence="2" key="2">
    <citation type="submission" date="2021-09" db="EMBL/GenBank/DDBJ databases">
        <authorList>
            <person name="Gilroy R."/>
        </authorList>
    </citation>
    <scope>NUCLEOTIDE SEQUENCE</scope>
    <source>
        <strain evidence="2">316</strain>
    </source>
</reference>
<keyword evidence="2" id="KW-0813">Transport</keyword>
<feature type="non-terminal residue" evidence="2">
    <location>
        <position position="59"/>
    </location>
</feature>
<accession>A0A921E1G6</accession>
<proteinExistence type="predicted"/>
<dbReference type="EMBL" id="DYYG01000028">
    <property type="protein sequence ID" value="HJE23699.1"/>
    <property type="molecule type" value="Genomic_DNA"/>
</dbReference>
<evidence type="ECO:0000313" key="2">
    <source>
        <dbReference type="EMBL" id="HJE23699.1"/>
    </source>
</evidence>
<comment type="caution">
    <text evidence="2">The sequence shown here is derived from an EMBL/GenBank/DDBJ whole genome shotgun (WGS) entry which is preliminary data.</text>
</comment>
<evidence type="ECO:0000313" key="3">
    <source>
        <dbReference type="Proteomes" id="UP000742631"/>
    </source>
</evidence>
<protein>
    <submittedName>
        <fullName evidence="2">Sugar transporter</fullName>
    </submittedName>
</protein>
<name>A0A921E1G6_9HYPH</name>
<keyword evidence="2" id="KW-0762">Sugar transport</keyword>
<feature type="chain" id="PRO_5037162118" evidence="1">
    <location>
        <begin position="23"/>
        <end position="59"/>
    </location>
</feature>
<reference evidence="2" key="1">
    <citation type="journal article" date="2021" name="PeerJ">
        <title>Extensive microbial diversity within the chicken gut microbiome revealed by metagenomics and culture.</title>
        <authorList>
            <person name="Gilroy R."/>
            <person name="Ravi A."/>
            <person name="Getino M."/>
            <person name="Pursley I."/>
            <person name="Horton D.L."/>
            <person name="Alikhan N.F."/>
            <person name="Baker D."/>
            <person name="Gharbi K."/>
            <person name="Hall N."/>
            <person name="Watson M."/>
            <person name="Adriaenssens E.M."/>
            <person name="Foster-Nyarko E."/>
            <person name="Jarju S."/>
            <person name="Secka A."/>
            <person name="Antonio M."/>
            <person name="Oren A."/>
            <person name="Chaudhuri R.R."/>
            <person name="La Ragione R."/>
            <person name="Hildebrand F."/>
            <person name="Pallen M.J."/>
        </authorList>
    </citation>
    <scope>NUCLEOTIDE SEQUENCE</scope>
    <source>
        <strain evidence="2">316</strain>
    </source>
</reference>
<dbReference type="PROSITE" id="PS51257">
    <property type="entry name" value="PROKAR_LIPOPROTEIN"/>
    <property type="match status" value="1"/>
</dbReference>
<keyword evidence="1" id="KW-0732">Signal</keyword>
<dbReference type="AlphaFoldDB" id="A0A921E1G6"/>
<sequence>MRVLATVLVTAVAVSGCSILPAAGPTTSAIESGADVATAEGLFARYEIIDVDSAIVEAL</sequence>
<dbReference type="Proteomes" id="UP000742631">
    <property type="component" value="Unassembled WGS sequence"/>
</dbReference>
<feature type="signal peptide" evidence="1">
    <location>
        <begin position="1"/>
        <end position="22"/>
    </location>
</feature>
<evidence type="ECO:0000256" key="1">
    <source>
        <dbReference type="SAM" id="SignalP"/>
    </source>
</evidence>
<gene>
    <name evidence="2" type="ORF">K8W01_08575</name>
</gene>